<comment type="caution">
    <text evidence="1">The sequence shown here is derived from an EMBL/GenBank/DDBJ whole genome shotgun (WGS) entry which is preliminary data.</text>
</comment>
<name>A0A4Y2CQW4_ARAVE</name>
<gene>
    <name evidence="1" type="ORF">AVEN_173605_1</name>
</gene>
<accession>A0A4Y2CQW4</accession>
<dbReference type="EMBL" id="BGPR01000234">
    <property type="protein sequence ID" value="GBM06852.1"/>
    <property type="molecule type" value="Genomic_DNA"/>
</dbReference>
<proteinExistence type="predicted"/>
<evidence type="ECO:0000313" key="1">
    <source>
        <dbReference type="EMBL" id="GBM06852.1"/>
    </source>
</evidence>
<organism evidence="1 2">
    <name type="scientific">Araneus ventricosus</name>
    <name type="common">Orbweaver spider</name>
    <name type="synonym">Epeira ventricosa</name>
    <dbReference type="NCBI Taxonomy" id="182803"/>
    <lineage>
        <taxon>Eukaryota</taxon>
        <taxon>Metazoa</taxon>
        <taxon>Ecdysozoa</taxon>
        <taxon>Arthropoda</taxon>
        <taxon>Chelicerata</taxon>
        <taxon>Arachnida</taxon>
        <taxon>Araneae</taxon>
        <taxon>Araneomorphae</taxon>
        <taxon>Entelegynae</taxon>
        <taxon>Araneoidea</taxon>
        <taxon>Araneidae</taxon>
        <taxon>Araneus</taxon>
    </lineage>
</organism>
<reference evidence="1 2" key="1">
    <citation type="journal article" date="2019" name="Sci. Rep.">
        <title>Orb-weaving spider Araneus ventricosus genome elucidates the spidroin gene catalogue.</title>
        <authorList>
            <person name="Kono N."/>
            <person name="Nakamura H."/>
            <person name="Ohtoshi R."/>
            <person name="Moran D.A.P."/>
            <person name="Shinohara A."/>
            <person name="Yoshida Y."/>
            <person name="Fujiwara M."/>
            <person name="Mori M."/>
            <person name="Tomita M."/>
            <person name="Arakawa K."/>
        </authorList>
    </citation>
    <scope>NUCLEOTIDE SEQUENCE [LARGE SCALE GENOMIC DNA]</scope>
</reference>
<dbReference type="Proteomes" id="UP000499080">
    <property type="component" value="Unassembled WGS sequence"/>
</dbReference>
<protein>
    <submittedName>
        <fullName evidence="1">Uncharacterized protein</fullName>
    </submittedName>
</protein>
<sequence>MTYTTAPCNANPVTPILEPGFSDFPDEQHTLSLLSPPHTWLLPLILIYGPAVQMVLRISRPVVYPTFRSNSHRFCHGTVEFARSGAVVNIQP</sequence>
<keyword evidence="2" id="KW-1185">Reference proteome</keyword>
<dbReference type="AlphaFoldDB" id="A0A4Y2CQW4"/>
<evidence type="ECO:0000313" key="2">
    <source>
        <dbReference type="Proteomes" id="UP000499080"/>
    </source>
</evidence>